<dbReference type="KEGG" id="pspc:Strain318_002187"/>
<accession>A0AA49K1J5</accession>
<evidence type="ECO:0000313" key="3">
    <source>
        <dbReference type="EMBL" id="WKW15784.1"/>
    </source>
</evidence>
<feature type="chain" id="PRO_5041207121" description="DUF4352 domain-containing protein" evidence="1">
    <location>
        <begin position="24"/>
        <end position="181"/>
    </location>
</feature>
<name>A0AA49JVP3_9BACT</name>
<dbReference type="PROSITE" id="PS51257">
    <property type="entry name" value="PROKAR_LIPOPROTEIN"/>
    <property type="match status" value="1"/>
</dbReference>
<evidence type="ECO:0008006" key="5">
    <source>
        <dbReference type="Google" id="ProtNLM"/>
    </source>
</evidence>
<evidence type="ECO:0000256" key="1">
    <source>
        <dbReference type="SAM" id="SignalP"/>
    </source>
</evidence>
<evidence type="ECO:0000313" key="4">
    <source>
        <dbReference type="Proteomes" id="UP001229955"/>
    </source>
</evidence>
<dbReference type="AlphaFoldDB" id="A0AA49JVP3"/>
<feature type="signal peptide" evidence="1">
    <location>
        <begin position="1"/>
        <end position="23"/>
    </location>
</feature>
<keyword evidence="1" id="KW-0732">Signal</keyword>
<proteinExistence type="predicted"/>
<dbReference type="EMBL" id="CP130613">
    <property type="protein sequence ID" value="WKW15784.1"/>
    <property type="molecule type" value="Genomic_DNA"/>
</dbReference>
<dbReference type="EMBL" id="CP130612">
    <property type="protein sequence ID" value="WKW12877.1"/>
    <property type="molecule type" value="Genomic_DNA"/>
</dbReference>
<dbReference type="RefSeq" id="WP_367885749.1">
    <property type="nucleotide sequence ID" value="NZ_CP130612.1"/>
</dbReference>
<dbReference type="Proteomes" id="UP001229955">
    <property type="component" value="Chromosome"/>
</dbReference>
<reference evidence="2" key="1">
    <citation type="submission" date="2023-07" db="EMBL/GenBank/DDBJ databases">
        <authorList>
            <person name="Haufschild T."/>
            <person name="Kallscheuer N."/>
            <person name="Hammer J."/>
            <person name="Kohn T."/>
            <person name="Kabuu M."/>
            <person name="Jogler M."/>
            <person name="Wohfarth N."/>
            <person name="Heuer A."/>
            <person name="Rohde M."/>
            <person name="van Teeseling M.C.F."/>
            <person name="Jogler C."/>
        </authorList>
    </citation>
    <scope>NUCLEOTIDE SEQUENCE</scope>
    <source>
        <strain evidence="2">Strain 138</strain>
        <strain evidence="3">Strain 318</strain>
    </source>
</reference>
<organism evidence="2">
    <name type="scientific">Pseudogemmatithrix spongiicola</name>
    <dbReference type="NCBI Taxonomy" id="3062599"/>
    <lineage>
        <taxon>Bacteria</taxon>
        <taxon>Pseudomonadati</taxon>
        <taxon>Gemmatimonadota</taxon>
        <taxon>Gemmatimonadia</taxon>
        <taxon>Gemmatimonadales</taxon>
        <taxon>Gemmatimonadaceae</taxon>
        <taxon>Pseudogemmatithrix</taxon>
    </lineage>
</organism>
<sequence>MRPAPRAPWFRLTCALLLSVGCAGSPTEPSGPPSDARLAGLLGSEPFLALAEARIKHTPGAPDSLHLFAQRRIRARNTVEYLSIRIAVAGLGTYSLAESQVILTEVSGGDMVYSEREASSLAPGTLTLSALGTTGELVVGTVQFLLSPADGRTPHPEPVAFTDGVFAIRLSAPLGTPASIR</sequence>
<keyword evidence="4" id="KW-1185">Reference proteome</keyword>
<gene>
    <name evidence="2" type="ORF">Strain138_002188</name>
    <name evidence="3" type="ORF">Strain318_002187</name>
</gene>
<protein>
    <recommendedName>
        <fullName evidence="5">DUF4352 domain-containing protein</fullName>
    </recommendedName>
</protein>
<accession>A0AA49JVP3</accession>
<evidence type="ECO:0000313" key="2">
    <source>
        <dbReference type="EMBL" id="WKW12877.1"/>
    </source>
</evidence>